<reference evidence="1 2" key="1">
    <citation type="submission" date="2016-10" db="EMBL/GenBank/DDBJ databases">
        <authorList>
            <person name="de Groot N.N."/>
        </authorList>
    </citation>
    <scope>NUCLEOTIDE SEQUENCE [LARGE SCALE GENOMIC DNA]</scope>
    <source>
        <strain evidence="1 2">JCM 21544</strain>
    </source>
</reference>
<dbReference type="AlphaFoldDB" id="A0A1G8ZZI1"/>
<protein>
    <submittedName>
        <fullName evidence="1">Type VI secretion system protein</fullName>
    </submittedName>
</protein>
<gene>
    <name evidence="1" type="ORF">SAMN05216186_10542</name>
</gene>
<accession>A0A1G8ZZI1</accession>
<sequence>MRQGSSFFVCVLPVLAAFLALSGCSLFDPKVELDTLRLDVAARANDNTPIAVDFIAVRDAELLKQLSGIPARQWFAEREQFRRDYRTQLSVWSLELVPGQFMESNDFPLAGEPSAGLLVFAGYNTPGVHRLRLDDQRMVWLKFESRDMRLLSGEER</sequence>
<evidence type="ECO:0000313" key="1">
    <source>
        <dbReference type="EMBL" id="SDK20024.1"/>
    </source>
</evidence>
<dbReference type="RefSeq" id="WP_084333609.1">
    <property type="nucleotide sequence ID" value="NZ_CBKZNZ010000021.1"/>
</dbReference>
<dbReference type="EMBL" id="FNFD01000005">
    <property type="protein sequence ID" value="SDK20024.1"/>
    <property type="molecule type" value="Genomic_DNA"/>
</dbReference>
<evidence type="ECO:0000313" key="2">
    <source>
        <dbReference type="Proteomes" id="UP000198706"/>
    </source>
</evidence>
<dbReference type="PROSITE" id="PS51257">
    <property type="entry name" value="PROKAR_LIPOPROTEIN"/>
    <property type="match status" value="1"/>
</dbReference>
<dbReference type="STRING" id="137658.SAMN05216186_10542"/>
<name>A0A1G8ZZI1_9PSED</name>
<organism evidence="1 2">
    <name type="scientific">Pseudomonas indica</name>
    <dbReference type="NCBI Taxonomy" id="137658"/>
    <lineage>
        <taxon>Bacteria</taxon>
        <taxon>Pseudomonadati</taxon>
        <taxon>Pseudomonadota</taxon>
        <taxon>Gammaproteobacteria</taxon>
        <taxon>Pseudomonadales</taxon>
        <taxon>Pseudomonadaceae</taxon>
        <taxon>Pseudomonas</taxon>
    </lineage>
</organism>
<keyword evidence="2" id="KW-1185">Reference proteome</keyword>
<dbReference type="Proteomes" id="UP000198706">
    <property type="component" value="Unassembled WGS sequence"/>
</dbReference>
<proteinExistence type="predicted"/>